<dbReference type="InterPro" id="IPR021460">
    <property type="entry name" value="DUF3112"/>
</dbReference>
<dbReference type="Proteomes" id="UP000504638">
    <property type="component" value="Unplaced"/>
</dbReference>
<dbReference type="OrthoDB" id="3357002at2759"/>
<feature type="transmembrane region" description="Helical" evidence="1">
    <location>
        <begin position="218"/>
        <end position="237"/>
    </location>
</feature>
<feature type="transmembrane region" description="Helical" evidence="1">
    <location>
        <begin position="97"/>
        <end position="117"/>
    </location>
</feature>
<feature type="transmembrane region" description="Helical" evidence="1">
    <location>
        <begin position="64"/>
        <end position="85"/>
    </location>
</feature>
<evidence type="ECO:0000256" key="1">
    <source>
        <dbReference type="SAM" id="Phobius"/>
    </source>
</evidence>
<dbReference type="EMBL" id="ML975182">
    <property type="protein sequence ID" value="KAF1808558.1"/>
    <property type="molecule type" value="Genomic_DNA"/>
</dbReference>
<dbReference type="PANTHER" id="PTHR35184">
    <property type="entry name" value="YALI0C10208P"/>
    <property type="match status" value="1"/>
</dbReference>
<evidence type="ECO:0000313" key="2">
    <source>
        <dbReference type="EMBL" id="KAF1808558.1"/>
    </source>
</evidence>
<sequence>MSQHLNPQVQQGPPYLPQVWMSGGLATASTDIPISAVFLALFVAGAATHMTIFQKNKRRGHKFIFSALLFGFCMARITTLVVRIVSITRPRSISTAIAAQILVLAGVLLLFIINLIFAQRIIRAQHPHFGWHRVFSALFIGLYVLIGATLVMTITVTVMTFYTLNPNTRRIARGIQLYAVTYLGFVATLPLPMVLIGVVLPKKTRVEKFGSGRFRTKIFVLLSATMLLAFGAWYRAGSSYMNPVPRTQPLPAYHHKAAFYIVNFGVEIIVVWLYVLLRIDRRFITPNGAKGERSYAAGPTNTLAKEPESAIIHTEEETFDYQPQ</sequence>
<feature type="transmembrane region" description="Helical" evidence="1">
    <location>
        <begin position="138"/>
        <end position="163"/>
    </location>
</feature>
<accession>A0A6G1FS59</accession>
<keyword evidence="1" id="KW-0472">Membrane</keyword>
<name>A0A6G1FS59_9PEZI</name>
<reference evidence="4" key="2">
    <citation type="submission" date="2020-04" db="EMBL/GenBank/DDBJ databases">
        <authorList>
            <consortium name="NCBI Genome Project"/>
        </authorList>
    </citation>
    <scope>NUCLEOTIDE SEQUENCE</scope>
    <source>
        <strain evidence="4">CBS 781.70</strain>
    </source>
</reference>
<feature type="transmembrane region" description="Helical" evidence="1">
    <location>
        <begin position="257"/>
        <end position="277"/>
    </location>
</feature>
<dbReference type="RefSeq" id="XP_033530189.1">
    <property type="nucleotide sequence ID" value="XM_033681567.1"/>
</dbReference>
<evidence type="ECO:0000313" key="4">
    <source>
        <dbReference type="RefSeq" id="XP_033530189.1"/>
    </source>
</evidence>
<dbReference type="PANTHER" id="PTHR35184:SF1">
    <property type="entry name" value="INTEGRAL MEMBRANE PROTEIN"/>
    <property type="match status" value="1"/>
</dbReference>
<reference evidence="4" key="3">
    <citation type="submission" date="2025-04" db="UniProtKB">
        <authorList>
            <consortium name="RefSeq"/>
        </authorList>
    </citation>
    <scope>IDENTIFICATION</scope>
    <source>
        <strain evidence="4">CBS 781.70</strain>
    </source>
</reference>
<organism evidence="2">
    <name type="scientific">Eremomyces bilateralis CBS 781.70</name>
    <dbReference type="NCBI Taxonomy" id="1392243"/>
    <lineage>
        <taxon>Eukaryota</taxon>
        <taxon>Fungi</taxon>
        <taxon>Dikarya</taxon>
        <taxon>Ascomycota</taxon>
        <taxon>Pezizomycotina</taxon>
        <taxon>Dothideomycetes</taxon>
        <taxon>Dothideomycetes incertae sedis</taxon>
        <taxon>Eremomycetales</taxon>
        <taxon>Eremomycetaceae</taxon>
        <taxon>Eremomyces</taxon>
    </lineage>
</organism>
<evidence type="ECO:0000313" key="3">
    <source>
        <dbReference type="Proteomes" id="UP000504638"/>
    </source>
</evidence>
<keyword evidence="3" id="KW-1185">Reference proteome</keyword>
<proteinExistence type="predicted"/>
<dbReference type="AlphaFoldDB" id="A0A6G1FS59"/>
<gene>
    <name evidence="2 4" type="ORF">P152DRAFT_477224</name>
</gene>
<dbReference type="Pfam" id="PF11309">
    <property type="entry name" value="DUF3112"/>
    <property type="match status" value="1"/>
</dbReference>
<keyword evidence="1" id="KW-0812">Transmembrane</keyword>
<dbReference type="GeneID" id="54422137"/>
<keyword evidence="1" id="KW-1133">Transmembrane helix</keyword>
<reference evidence="2 4" key="1">
    <citation type="submission" date="2020-01" db="EMBL/GenBank/DDBJ databases">
        <authorList>
            <consortium name="DOE Joint Genome Institute"/>
            <person name="Haridas S."/>
            <person name="Albert R."/>
            <person name="Binder M."/>
            <person name="Bloem J."/>
            <person name="Labutti K."/>
            <person name="Salamov A."/>
            <person name="Andreopoulos B."/>
            <person name="Baker S.E."/>
            <person name="Barry K."/>
            <person name="Bills G."/>
            <person name="Bluhm B.H."/>
            <person name="Cannon C."/>
            <person name="Castanera R."/>
            <person name="Culley D.E."/>
            <person name="Daum C."/>
            <person name="Ezra D."/>
            <person name="Gonzalez J.B."/>
            <person name="Henrissat B."/>
            <person name="Kuo A."/>
            <person name="Liang C."/>
            <person name="Lipzen A."/>
            <person name="Lutzoni F."/>
            <person name="Magnuson J."/>
            <person name="Mondo S."/>
            <person name="Nolan M."/>
            <person name="Ohm R."/>
            <person name="Pangilinan J."/>
            <person name="Park H.-J."/>
            <person name="Ramirez L."/>
            <person name="Alfaro M."/>
            <person name="Sun H."/>
            <person name="Tritt A."/>
            <person name="Yoshinaga Y."/>
            <person name="Zwiers L.-H."/>
            <person name="Turgeon B.G."/>
            <person name="Goodwin S.B."/>
            <person name="Spatafora J.W."/>
            <person name="Crous P.W."/>
            <person name="Grigoriev I.V."/>
        </authorList>
    </citation>
    <scope>NUCLEOTIDE SEQUENCE</scope>
    <source>
        <strain evidence="2 4">CBS 781.70</strain>
    </source>
</reference>
<feature type="transmembrane region" description="Helical" evidence="1">
    <location>
        <begin position="175"/>
        <end position="198"/>
    </location>
</feature>
<protein>
    <submittedName>
        <fullName evidence="2 4">Uncharacterized protein</fullName>
    </submittedName>
</protein>